<name>A0ACC2FNT9_DALPE</name>
<evidence type="ECO:0000313" key="2">
    <source>
        <dbReference type="Proteomes" id="UP001157502"/>
    </source>
</evidence>
<accession>A0ACC2FNT9</accession>
<keyword evidence="2" id="KW-1185">Reference proteome</keyword>
<comment type="caution">
    <text evidence="1">The sequence shown here is derived from an EMBL/GenBank/DDBJ whole genome shotgun (WGS) entry which is preliminary data.</text>
</comment>
<dbReference type="EMBL" id="CM055751">
    <property type="protein sequence ID" value="KAJ7992986.1"/>
    <property type="molecule type" value="Genomic_DNA"/>
</dbReference>
<proteinExistence type="predicted"/>
<evidence type="ECO:0000313" key="1">
    <source>
        <dbReference type="EMBL" id="KAJ7992986.1"/>
    </source>
</evidence>
<protein>
    <submittedName>
        <fullName evidence="1">Uncharacterized protein</fullName>
    </submittedName>
</protein>
<sequence>MSLPGVHLCPRSTPTMQSLSQLNFDTPDEQLFIILSSVFNQGGLSQGIQHCHLLFLRSMTRRLEDRVLLIRESVEGAGPFQPKDFLLFENNPPIQIAGSLYYSLHTPKCPARIMAAKVNSDVPPISRPHLVPPHVNIQQVIISFPACSALHKDPEPKTIPSNASQSKTETELAHGGSIEADRSGIETNNMDRPVVVSLLHMGYTVTVERDLPQATLEGFVDEGRLLHSSEPLVYERQLSILLLQLALGLQHLLSNAAPCAHLRANNILLVWPIREKDKTEADKAEESEEKYYGEERKYRIQELWRKWGTPRVVLAYQPSHSDPCLSQSSPSIQVWLGALLEYCLHLTDSASGQHTQSSDDTSQRSPYSPGLRKLALCLQNGDRELQIAEIPGFLQAALWGPREEFFRSISYRLPMLQNWLSVKQALLLLKLAERGLVQDLQGLDWEYYLCLKYISFTDSEMVMRTIERLGLHN</sequence>
<dbReference type="Proteomes" id="UP001157502">
    <property type="component" value="Chromosome 24"/>
</dbReference>
<reference evidence="1" key="1">
    <citation type="submission" date="2021-05" db="EMBL/GenBank/DDBJ databases">
        <authorList>
            <person name="Pan Q."/>
            <person name="Jouanno E."/>
            <person name="Zahm M."/>
            <person name="Klopp C."/>
            <person name="Cabau C."/>
            <person name="Louis A."/>
            <person name="Berthelot C."/>
            <person name="Parey E."/>
            <person name="Roest Crollius H."/>
            <person name="Montfort J."/>
            <person name="Robinson-Rechavi M."/>
            <person name="Bouchez O."/>
            <person name="Lampietro C."/>
            <person name="Lopez Roques C."/>
            <person name="Donnadieu C."/>
            <person name="Postlethwait J."/>
            <person name="Bobe J."/>
            <person name="Dillon D."/>
            <person name="Chandos A."/>
            <person name="von Hippel F."/>
            <person name="Guiguen Y."/>
        </authorList>
    </citation>
    <scope>NUCLEOTIDE SEQUENCE</scope>
    <source>
        <strain evidence="1">YG-Jan2019</strain>
    </source>
</reference>
<gene>
    <name evidence="1" type="ORF">DPEC_G00267760</name>
</gene>
<organism evidence="1 2">
    <name type="scientific">Dallia pectoralis</name>
    <name type="common">Alaska blackfish</name>
    <dbReference type="NCBI Taxonomy" id="75939"/>
    <lineage>
        <taxon>Eukaryota</taxon>
        <taxon>Metazoa</taxon>
        <taxon>Chordata</taxon>
        <taxon>Craniata</taxon>
        <taxon>Vertebrata</taxon>
        <taxon>Euteleostomi</taxon>
        <taxon>Actinopterygii</taxon>
        <taxon>Neopterygii</taxon>
        <taxon>Teleostei</taxon>
        <taxon>Protacanthopterygii</taxon>
        <taxon>Esociformes</taxon>
        <taxon>Umbridae</taxon>
        <taxon>Dallia</taxon>
    </lineage>
</organism>